<evidence type="ECO:0000256" key="3">
    <source>
        <dbReference type="ARBA" id="ARBA00022475"/>
    </source>
</evidence>
<feature type="region of interest" description="Disordered" evidence="15">
    <location>
        <begin position="1641"/>
        <end position="1661"/>
    </location>
</feature>
<evidence type="ECO:0000256" key="10">
    <source>
        <dbReference type="ARBA" id="ARBA00023157"/>
    </source>
</evidence>
<evidence type="ECO:0000256" key="15">
    <source>
        <dbReference type="SAM" id="MobiDB-lite"/>
    </source>
</evidence>
<comment type="subcellular location">
    <subcellularLocation>
        <location evidence="1">Cell membrane</location>
        <topology evidence="1">Multi-pass membrane protein</topology>
    </subcellularLocation>
</comment>
<dbReference type="Gene3D" id="2.10.50.30">
    <property type="entry name" value="GPCR, family 3, nine cysteines domain"/>
    <property type="match status" value="1"/>
</dbReference>
<feature type="transmembrane region" description="Helical" evidence="16">
    <location>
        <begin position="730"/>
        <end position="752"/>
    </location>
</feature>
<dbReference type="PRINTS" id="PR00248">
    <property type="entry name" value="GPCRMGR"/>
</dbReference>
<evidence type="ECO:0000256" key="6">
    <source>
        <dbReference type="ARBA" id="ARBA00022729"/>
    </source>
</evidence>
<feature type="region of interest" description="Disordered" evidence="15">
    <location>
        <begin position="1106"/>
        <end position="1140"/>
    </location>
</feature>
<feature type="transmembrane region" description="Helical" evidence="16">
    <location>
        <begin position="842"/>
        <end position="862"/>
    </location>
</feature>
<evidence type="ECO:0000256" key="11">
    <source>
        <dbReference type="ARBA" id="ARBA00023170"/>
    </source>
</evidence>
<dbReference type="InterPro" id="IPR001828">
    <property type="entry name" value="ANF_lig-bd_rcpt"/>
</dbReference>
<dbReference type="PRINTS" id="PR00593">
    <property type="entry name" value="MTABOTROPICR"/>
</dbReference>
<proteinExistence type="evidence at transcript level"/>
<evidence type="ECO:0000256" key="2">
    <source>
        <dbReference type="ARBA" id="ARBA00007242"/>
    </source>
</evidence>
<dbReference type="EMBL" id="PP154985">
    <property type="protein sequence ID" value="WRW34059.1"/>
    <property type="molecule type" value="mRNA"/>
</dbReference>
<keyword evidence="11 18" id="KW-0675">Receptor</keyword>
<evidence type="ECO:0000256" key="13">
    <source>
        <dbReference type="ARBA" id="ARBA00023224"/>
    </source>
</evidence>
<evidence type="ECO:0000256" key="14">
    <source>
        <dbReference type="ARBA" id="ARBA00054813"/>
    </source>
</evidence>
<feature type="transmembrane region" description="Helical" evidence="16">
    <location>
        <begin position="660"/>
        <end position="680"/>
    </location>
</feature>
<dbReference type="PROSITE" id="PS00981">
    <property type="entry name" value="G_PROTEIN_RECEP_F3_3"/>
    <property type="match status" value="1"/>
</dbReference>
<dbReference type="InterPro" id="IPR017979">
    <property type="entry name" value="GPCR_3_CS"/>
</dbReference>
<dbReference type="Pfam" id="PF07562">
    <property type="entry name" value="NCD3G"/>
    <property type="match status" value="1"/>
</dbReference>
<evidence type="ECO:0000256" key="4">
    <source>
        <dbReference type="ARBA" id="ARBA00022553"/>
    </source>
</evidence>
<dbReference type="FunFam" id="2.10.50.30:FF:000001">
    <property type="entry name" value="metabotropic glutamate receptor 1"/>
    <property type="match status" value="1"/>
</dbReference>
<feature type="transmembrane region" description="Helical" evidence="16">
    <location>
        <begin position="692"/>
        <end position="709"/>
    </location>
</feature>
<keyword evidence="4" id="KW-0597">Phosphoprotein</keyword>
<evidence type="ECO:0000256" key="12">
    <source>
        <dbReference type="ARBA" id="ARBA00023180"/>
    </source>
</evidence>
<dbReference type="PROSITE" id="PS50259">
    <property type="entry name" value="G_PROTEIN_RECEP_F3_4"/>
    <property type="match status" value="1"/>
</dbReference>
<dbReference type="SUPFAM" id="SSF53822">
    <property type="entry name" value="Periplasmic binding protein-like I"/>
    <property type="match status" value="1"/>
</dbReference>
<keyword evidence="12" id="KW-0325">Glycoprotein</keyword>
<keyword evidence="13" id="KW-0807">Transducer</keyword>
<evidence type="ECO:0000313" key="18">
    <source>
        <dbReference type="EMBL" id="WRW34059.1"/>
    </source>
</evidence>
<keyword evidence="3" id="KW-1003">Cell membrane</keyword>
<dbReference type="Gene3D" id="3.40.50.2300">
    <property type="match status" value="2"/>
</dbReference>
<organism evidence="18">
    <name type="scientific">Polyphagotarsonemus latus</name>
    <dbReference type="NCBI Taxonomy" id="1204166"/>
    <lineage>
        <taxon>Eukaryota</taxon>
        <taxon>Metazoa</taxon>
        <taxon>Ecdysozoa</taxon>
        <taxon>Arthropoda</taxon>
        <taxon>Chelicerata</taxon>
        <taxon>Arachnida</taxon>
        <taxon>Acari</taxon>
        <taxon>Acariformes</taxon>
        <taxon>Trombidiformes</taxon>
        <taxon>Prostigmata</taxon>
        <taxon>Eleutherengona</taxon>
        <taxon>Heterostigmata</taxon>
        <taxon>Tarsonemoidea</taxon>
        <taxon>Tarsonemidae</taxon>
        <taxon>Polyphagotarsonemus</taxon>
    </lineage>
</organism>
<feature type="transmembrane region" description="Helical" evidence="16">
    <location>
        <begin position="772"/>
        <end position="802"/>
    </location>
</feature>
<dbReference type="InterPro" id="IPR028082">
    <property type="entry name" value="Peripla_BP_I"/>
</dbReference>
<dbReference type="FunFam" id="3.40.50.2300:FF:000219">
    <property type="entry name" value="Glutamate metabotropic receptor 5"/>
    <property type="match status" value="2"/>
</dbReference>
<dbReference type="InterPro" id="IPR038550">
    <property type="entry name" value="GPCR_3_9-Cys_sf"/>
</dbReference>
<evidence type="ECO:0000256" key="8">
    <source>
        <dbReference type="ARBA" id="ARBA00023040"/>
    </source>
</evidence>
<keyword evidence="8" id="KW-0297">G-protein coupled receptor</keyword>
<keyword evidence="7 16" id="KW-1133">Transmembrane helix</keyword>
<dbReference type="PROSITE" id="PS00980">
    <property type="entry name" value="G_PROTEIN_RECEP_F3_2"/>
    <property type="match status" value="1"/>
</dbReference>
<keyword evidence="10" id="KW-1015">Disulfide bond</keyword>
<feature type="region of interest" description="Disordered" evidence="15">
    <location>
        <begin position="1012"/>
        <end position="1045"/>
    </location>
</feature>
<dbReference type="GO" id="GO:0004930">
    <property type="term" value="F:G protein-coupled receptor activity"/>
    <property type="evidence" value="ECO:0007669"/>
    <property type="project" value="UniProtKB-KW"/>
</dbReference>
<feature type="compositionally biased region" description="Polar residues" evidence="15">
    <location>
        <begin position="1019"/>
        <end position="1045"/>
    </location>
</feature>
<dbReference type="InterPro" id="IPR050726">
    <property type="entry name" value="mGluR"/>
</dbReference>
<evidence type="ECO:0000256" key="9">
    <source>
        <dbReference type="ARBA" id="ARBA00023136"/>
    </source>
</evidence>
<feature type="compositionally biased region" description="Polar residues" evidence="15">
    <location>
        <begin position="1643"/>
        <end position="1661"/>
    </location>
</feature>
<sequence length="1661" mass="189720">MKLICFMFLTKIKFICFYGHLPKTSQFWIQILIIICCSFKCDSIKNQYNKAVGTMTGDLVLGALFPVHHAPGPAQAQTRTCGEIREQYGIQRVEAAFQTIDLINKNKKILPGIVLGIEVRDSCWYSPIALEQSIEFIRDAMAASEEKQRREKELERLSAINLNENDFTEDYKNSSNCPKQASVKNFVGVIGPASSTVTIQVQNLLQLFNIPQIGYSATSRDLSTKNYYKYFLRVVPSDLLQAQVMIDLIKQNNWTYISAVYTDGNYGSSLMEVFKGLAQDEGICIANTESVFHNADDDKFDETVRSLQQYKTTAKVVACFCEGKTVRGILKAFKRLNATGEFMLVGSDGWSDRYDIVDSLEEESVGGLSVRIHSPYVHEFDEYYFNLNPFKNKRNPWFKEFWEWKFNCSLSETISNRTSKQCTGEEKLKEKYKQDSKMAFVIKSIWTMAYGLQSMFQSLCPNQTKLCDKMKPVNGSIFLQHLLNVSFEWKNEKVLFDQSGDPPGRYDIMNFQKKSNGSYAYEMIGTWDSTSSKLNITKQIHWPKYMESPPESVCSKPCKPGHAKNFQSDSVKCCWVCVPCRENQYLKNEFTCENCPIGWRPNSNLTDCLQIPVKYIQWTETPSLVAIAIAVIGLLMTLFTMAVFIKHNDTPVVKASTKELSYLIMIGMILANCTTFFLIARPTKFNCLVARILPGFSFAIIYGSLVTKTNRIARILAGSKKRILTKKPRFMSSTSQVFISCFLVCIEIAILAFTLIKEPADSMLDYPSWDKVILVCNTTSLGISAPMGFDYFLIAMCTLYAIKTRNVPENFNEAKFIGFTMYTTIVIWGAFFPIYFGSNTKVISLCLCISLSAIIALILLFFPKLYIIILKPEKNNRSFFTTTRDVRCHIGYVPTLGISRHSSHSASDFSFESPRTYSAEQHHQNFLHANILQEKGITGGFVEAAATRALLATTTNKKKKVSVNSSNTPLNSKSIFSFFTRLRYKKRDRIKANIDQKIRAVRAAEALDRQTNIRRSRFPSKQSSFKDNGAGENSHSSKGQFSSQNQIDTQKLKLINLWKHAYLNELAKIPGLLEFIDNYKDNYVLIGSNNSNKNKRAISMQLSSKAINNGNSDKNKENSINQQSSNNLSKEKLDTGVQTSFENSSEIKRENFEKIKGNSTSTNVYMVKKPSSKINQVLNVEGKKNLEFEKTIGELKQQTFQVEKKIKVQKNQSKLENISSEKLKILTDCDPEKENWSMDDNNNKKPQKNQHHFGNIDSLECVENENKNSFDCLDSVQLLPPPPPLVSSKLTCPSFQQKFSVLTQTESLDNETESYLNNHIDISNLETPNFGLSTAEELILRVNKLSAKPKNIAEDSLVKNSKKMSSFPVLRKTNSSNSNTQSTVRVQSRFQSSNINKNKSIELDSTNVISNLKNTKKPSISSIEKLELKNTSIKQLSKENQTYTTRDELNKNFSYHRRTPSWSETAFIRQNEKDSFHEQFVKMNFDQKGIVLNENKKEVNQFKSKESLVVEESASENDEDSSAAIYKKIIISLRNSSVDLTDNDYQFTRNHSQTCLNRSNLQQSFHQNISEESNHHHYCTHEPYHHLHHRHSNQANYATYYEQMQQLQNLEHEQSSLNEEYYYNNNFTRQINTIDGQEEEEINFSNISRSEPSSTRQSRKY</sequence>
<comment type="function">
    <text evidence="14">G-protein coupled receptor for glutamate. Ligand binding causes a conformation change that triggers signaling via guanine nucleotide-binding proteins (G proteins) and modulates the activity of down-stream effectors.</text>
</comment>
<dbReference type="PANTHER" id="PTHR24060">
    <property type="entry name" value="METABOTROPIC GLUTAMATE RECEPTOR"/>
    <property type="match status" value="1"/>
</dbReference>
<feature type="transmembrane region" description="Helical" evidence="16">
    <location>
        <begin position="814"/>
        <end position="836"/>
    </location>
</feature>
<feature type="compositionally biased region" description="Low complexity" evidence="15">
    <location>
        <begin position="1118"/>
        <end position="1128"/>
    </location>
</feature>
<dbReference type="Pfam" id="PF00003">
    <property type="entry name" value="7tm_3"/>
    <property type="match status" value="1"/>
</dbReference>
<dbReference type="InterPro" id="IPR017978">
    <property type="entry name" value="GPCR_3_C"/>
</dbReference>
<accession>A0AAN0N805</accession>
<dbReference type="Pfam" id="PF01094">
    <property type="entry name" value="ANF_receptor"/>
    <property type="match status" value="1"/>
</dbReference>
<evidence type="ECO:0000259" key="17">
    <source>
        <dbReference type="PROSITE" id="PS50259"/>
    </source>
</evidence>
<dbReference type="GO" id="GO:0005886">
    <property type="term" value="C:plasma membrane"/>
    <property type="evidence" value="ECO:0007669"/>
    <property type="project" value="UniProtKB-SubCell"/>
</dbReference>
<dbReference type="InterPro" id="IPR000337">
    <property type="entry name" value="GPCR_3"/>
</dbReference>
<name>A0AAN0N805_9ACAR</name>
<dbReference type="InterPro" id="IPR011500">
    <property type="entry name" value="GPCR_3_9-Cys_dom"/>
</dbReference>
<keyword evidence="9 16" id="KW-0472">Membrane</keyword>
<evidence type="ECO:0000256" key="1">
    <source>
        <dbReference type="ARBA" id="ARBA00004651"/>
    </source>
</evidence>
<evidence type="ECO:0000256" key="5">
    <source>
        <dbReference type="ARBA" id="ARBA00022692"/>
    </source>
</evidence>
<reference evidence="18" key="1">
    <citation type="submission" date="2024-01" db="EMBL/GenBank/DDBJ databases">
        <title>Genome insights into chemosensory and detoxification machineries of broad mite, Polyphagotarsonemus latus (Tarsonemidae: Acari).</title>
        <authorList>
            <person name="Muthugoundar M."/>
            <person name="P J A."/>
            <person name="Augustine N."/>
        </authorList>
    </citation>
    <scope>NUCLEOTIDE SEQUENCE</scope>
</reference>
<dbReference type="CDD" id="cd15285">
    <property type="entry name" value="7tmC_mGluR_group1"/>
    <property type="match status" value="1"/>
</dbReference>
<comment type="similarity">
    <text evidence="2">Belongs to the G-protein coupled receptor 3 family.</text>
</comment>
<feature type="transmembrane region" description="Helical" evidence="16">
    <location>
        <begin position="624"/>
        <end position="645"/>
    </location>
</feature>
<evidence type="ECO:0000256" key="7">
    <source>
        <dbReference type="ARBA" id="ARBA00022989"/>
    </source>
</evidence>
<keyword evidence="5 16" id="KW-0812">Transmembrane</keyword>
<feature type="domain" description="G-protein coupled receptors family 3 profile" evidence="17">
    <location>
        <begin position="622"/>
        <end position="884"/>
    </location>
</feature>
<dbReference type="GO" id="GO:0007206">
    <property type="term" value="P:phospholipase C-activating G protein-coupled glutamate receptor signaling pathway"/>
    <property type="evidence" value="ECO:0007669"/>
    <property type="project" value="UniProtKB-ARBA"/>
</dbReference>
<keyword evidence="6" id="KW-0732">Signal</keyword>
<evidence type="ECO:0000256" key="16">
    <source>
        <dbReference type="SAM" id="Phobius"/>
    </source>
</evidence>
<dbReference type="InterPro" id="IPR000162">
    <property type="entry name" value="GPCR_3_mtglu_rcpt"/>
</dbReference>
<protein>
    <submittedName>
        <fullName evidence="18">Metabotropic glutamate receptor-like protein</fullName>
    </submittedName>
</protein>